<protein>
    <submittedName>
        <fullName evidence="2">Beta-lactamase family protein</fullName>
    </submittedName>
</protein>
<dbReference type="OrthoDB" id="9800940at2"/>
<dbReference type="RefSeq" id="WP_133573956.1">
    <property type="nucleotide sequence ID" value="NZ_SNYR01000004.1"/>
</dbReference>
<dbReference type="SMART" id="SM00849">
    <property type="entry name" value="Lactamase_B"/>
    <property type="match status" value="1"/>
</dbReference>
<dbReference type="PANTHER" id="PTHR11203">
    <property type="entry name" value="CLEAVAGE AND POLYADENYLATION SPECIFICITY FACTOR FAMILY MEMBER"/>
    <property type="match status" value="1"/>
</dbReference>
<gene>
    <name evidence="2" type="ORF">ATL17_3356</name>
</gene>
<dbReference type="InterPro" id="IPR050698">
    <property type="entry name" value="MBL"/>
</dbReference>
<sequence>MAKIEILSGLGAKGPACIRLHINDEIWLLDCGHGPEDHTPFDPNWLEGAAKVFISHDHIDHIGGAGHVIASNIPIYCTATTAKALPEGAKLHLLPERGETIIDGVKLTTGRNGHALGGVWFHFALGDGLFYSGDWSEESNWFAFDVPPKAELALLDASYHLNNVPQAMHRQNMVALIAQLDGQMLFPVPPSGRAAELALFLSQFGEVSLDQTCQAAVNQALAMGELDGLCAEGQLKAERLLHPFNSDARFLICDNPNADGGLAWELTQKYAAANRLGVDVHLIFTGHMTVHARNLKAQYQGHFCRWNVHPPLQDQVKMLNRLDAKYYAPLFCDGPEAYNERPEISAQMIGTERISL</sequence>
<evidence type="ECO:0000313" key="2">
    <source>
        <dbReference type="EMBL" id="TDQ60467.1"/>
    </source>
</evidence>
<accession>A0A4R6VGJ2</accession>
<evidence type="ECO:0000259" key="1">
    <source>
        <dbReference type="SMART" id="SM00849"/>
    </source>
</evidence>
<dbReference type="SUPFAM" id="SSF56281">
    <property type="entry name" value="Metallo-hydrolase/oxidoreductase"/>
    <property type="match status" value="1"/>
</dbReference>
<evidence type="ECO:0000313" key="3">
    <source>
        <dbReference type="Proteomes" id="UP000295391"/>
    </source>
</evidence>
<proteinExistence type="predicted"/>
<dbReference type="Gene3D" id="3.60.15.10">
    <property type="entry name" value="Ribonuclease Z/Hydroxyacylglutathione hydrolase-like"/>
    <property type="match status" value="1"/>
</dbReference>
<dbReference type="InterPro" id="IPR036866">
    <property type="entry name" value="RibonucZ/Hydroxyglut_hydro"/>
</dbReference>
<dbReference type="GO" id="GO:0004521">
    <property type="term" value="F:RNA endonuclease activity"/>
    <property type="evidence" value="ECO:0007669"/>
    <property type="project" value="TreeGrafter"/>
</dbReference>
<dbReference type="Pfam" id="PF12706">
    <property type="entry name" value="Lactamase_B_2"/>
    <property type="match status" value="1"/>
</dbReference>
<dbReference type="EMBL" id="SNYR01000004">
    <property type="protein sequence ID" value="TDQ60467.1"/>
    <property type="molecule type" value="Genomic_DNA"/>
</dbReference>
<dbReference type="AlphaFoldDB" id="A0A4R6VGJ2"/>
<name>A0A4R6VGJ2_9HYPH</name>
<dbReference type="Proteomes" id="UP000295391">
    <property type="component" value="Unassembled WGS sequence"/>
</dbReference>
<organism evidence="2 3">
    <name type="scientific">Maritalea mobilis</name>
    <dbReference type="NCBI Taxonomy" id="483324"/>
    <lineage>
        <taxon>Bacteria</taxon>
        <taxon>Pseudomonadati</taxon>
        <taxon>Pseudomonadota</taxon>
        <taxon>Alphaproteobacteria</taxon>
        <taxon>Hyphomicrobiales</taxon>
        <taxon>Devosiaceae</taxon>
        <taxon>Maritalea</taxon>
    </lineage>
</organism>
<reference evidence="2 3" key="1">
    <citation type="submission" date="2019-03" db="EMBL/GenBank/DDBJ databases">
        <title>Genomic Encyclopedia of Type Strains, Phase III (KMG-III): the genomes of soil and plant-associated and newly described type strains.</title>
        <authorList>
            <person name="Whitman W."/>
        </authorList>
    </citation>
    <scope>NUCLEOTIDE SEQUENCE [LARGE SCALE GENOMIC DNA]</scope>
    <source>
        <strain evidence="2 3">CGMCC 1.7002</strain>
    </source>
</reference>
<feature type="domain" description="Metallo-beta-lactamase" evidence="1">
    <location>
        <begin position="14"/>
        <end position="180"/>
    </location>
</feature>
<dbReference type="PANTHER" id="PTHR11203:SF37">
    <property type="entry name" value="INTEGRATOR COMPLEX SUBUNIT 11"/>
    <property type="match status" value="1"/>
</dbReference>
<dbReference type="InterPro" id="IPR001279">
    <property type="entry name" value="Metallo-B-lactamas"/>
</dbReference>
<comment type="caution">
    <text evidence="2">The sequence shown here is derived from an EMBL/GenBank/DDBJ whole genome shotgun (WGS) entry which is preliminary data.</text>
</comment>
<keyword evidence="3" id="KW-1185">Reference proteome</keyword>